<feature type="compositionally biased region" description="Basic and acidic residues" evidence="1">
    <location>
        <begin position="15"/>
        <end position="39"/>
    </location>
</feature>
<dbReference type="AlphaFoldDB" id="S5TMJ5"/>
<protein>
    <submittedName>
        <fullName evidence="2">Uncharacterized protein</fullName>
    </submittedName>
</protein>
<evidence type="ECO:0000313" key="3">
    <source>
        <dbReference type="Proteomes" id="UP000015388"/>
    </source>
</evidence>
<feature type="region of interest" description="Disordered" evidence="1">
    <location>
        <begin position="53"/>
        <end position="74"/>
    </location>
</feature>
<dbReference type="HOGENOM" id="CLU_093777_0_0_11"/>
<dbReference type="KEGG" id="cmd:B841_12180"/>
<dbReference type="PATRIC" id="fig|1224163.3.peg.2460"/>
<dbReference type="eggNOG" id="ENOG5032Z1I">
    <property type="taxonomic scope" value="Bacteria"/>
</dbReference>
<dbReference type="OrthoDB" id="4424402at2"/>
<gene>
    <name evidence="2" type="ORF">B841_12180</name>
</gene>
<dbReference type="STRING" id="1224163.B841_12180"/>
<evidence type="ECO:0000256" key="1">
    <source>
        <dbReference type="SAM" id="MobiDB-lite"/>
    </source>
</evidence>
<sequence length="211" mass="23857">MGILSTIRKQRAKARKEIKSAQTRARQEVKQSAKTQTRREKLLANLEKDLVKTEQKNLKNKRKHEEKQAKQEYEKIKAGKVNPQRVRRWIGAARVAAPVLLPLIYRAITAGREQLVTARANQAGISSDQLAQFSGHGGQVKARIEGVRATLTEAELPTGFTRDAEDRLDELVIAVDNAEYMSPEQRRRSLSAINRDLDKVAQEIQQKITRG</sequence>
<evidence type="ECO:0000313" key="2">
    <source>
        <dbReference type="EMBL" id="AGS35908.1"/>
    </source>
</evidence>
<dbReference type="EMBL" id="CP003924">
    <property type="protein sequence ID" value="AGS35908.1"/>
    <property type="molecule type" value="Genomic_DNA"/>
</dbReference>
<proteinExistence type="predicted"/>
<organism evidence="2 3">
    <name type="scientific">Corynebacterium maris DSM 45190</name>
    <dbReference type="NCBI Taxonomy" id="1224163"/>
    <lineage>
        <taxon>Bacteria</taxon>
        <taxon>Bacillati</taxon>
        <taxon>Actinomycetota</taxon>
        <taxon>Actinomycetes</taxon>
        <taxon>Mycobacteriales</taxon>
        <taxon>Corynebacteriaceae</taxon>
        <taxon>Corynebacterium</taxon>
    </lineage>
</organism>
<name>S5TMJ5_9CORY</name>
<dbReference type="Proteomes" id="UP000015388">
    <property type="component" value="Chromosome"/>
</dbReference>
<dbReference type="Pfam" id="PF20079">
    <property type="entry name" value="DUF6474"/>
    <property type="match status" value="1"/>
</dbReference>
<accession>S5TMJ5</accession>
<dbReference type="RefSeq" id="WP_020936489.1">
    <property type="nucleotide sequence ID" value="NC_021915.1"/>
</dbReference>
<feature type="region of interest" description="Disordered" evidence="1">
    <location>
        <begin position="1"/>
        <end position="39"/>
    </location>
</feature>
<keyword evidence="3" id="KW-1185">Reference proteome</keyword>
<dbReference type="InterPro" id="IPR045522">
    <property type="entry name" value="DUF6474"/>
</dbReference>
<reference evidence="2 3" key="1">
    <citation type="submission" date="2012-11" db="EMBL/GenBank/DDBJ databases">
        <title>The complete genome sequence of Corynebacterium maris Coryn-1 (=DSM 45190).</title>
        <authorList>
            <person name="Schaffert L."/>
            <person name="Albersmeier A."/>
            <person name="Kalinowski J."/>
            <person name="Ruckert C."/>
        </authorList>
    </citation>
    <scope>NUCLEOTIDE SEQUENCE [LARGE SCALE GENOMIC DNA]</scope>
    <source>
        <strain evidence="3">Coryn-1</strain>
    </source>
</reference>